<dbReference type="VEuPathDB" id="FungiDB:JI435_432860"/>
<reference evidence="2" key="1">
    <citation type="journal article" date="2021" name="BMC Genomics">
        <title>Chromosome-level genome assembly and manually-curated proteome of model necrotroph Parastagonospora nodorum Sn15 reveals a genome-wide trove of candidate effector homologs, and redundancy of virulence-related functions within an accessory chromosome.</title>
        <authorList>
            <person name="Bertazzoni S."/>
            <person name="Jones D.A.B."/>
            <person name="Phan H.T."/>
            <person name="Tan K.-C."/>
            <person name="Hane J.K."/>
        </authorList>
    </citation>
    <scope>NUCLEOTIDE SEQUENCE [LARGE SCALE GENOMIC DNA]</scope>
    <source>
        <strain evidence="2">SN15 / ATCC MYA-4574 / FGSC 10173)</strain>
    </source>
</reference>
<dbReference type="AlphaFoldDB" id="A0A7U2I125"/>
<protein>
    <submittedName>
        <fullName evidence="1">Uncharacterized protein</fullName>
    </submittedName>
</protein>
<dbReference type="Proteomes" id="UP000663193">
    <property type="component" value="Chromosome 6"/>
</dbReference>
<gene>
    <name evidence="1" type="ORF">JI435_432860</name>
</gene>
<keyword evidence="2" id="KW-1185">Reference proteome</keyword>
<proteinExistence type="predicted"/>
<organism evidence="1 2">
    <name type="scientific">Phaeosphaeria nodorum (strain SN15 / ATCC MYA-4574 / FGSC 10173)</name>
    <name type="common">Glume blotch fungus</name>
    <name type="synonym">Parastagonospora nodorum</name>
    <dbReference type="NCBI Taxonomy" id="321614"/>
    <lineage>
        <taxon>Eukaryota</taxon>
        <taxon>Fungi</taxon>
        <taxon>Dikarya</taxon>
        <taxon>Ascomycota</taxon>
        <taxon>Pezizomycotina</taxon>
        <taxon>Dothideomycetes</taxon>
        <taxon>Pleosporomycetidae</taxon>
        <taxon>Pleosporales</taxon>
        <taxon>Pleosporineae</taxon>
        <taxon>Phaeosphaeriaceae</taxon>
        <taxon>Parastagonospora</taxon>
    </lineage>
</organism>
<dbReference type="EMBL" id="CP069028">
    <property type="protein sequence ID" value="QRC95881.1"/>
    <property type="molecule type" value="Genomic_DNA"/>
</dbReference>
<name>A0A7U2I125_PHANO</name>
<evidence type="ECO:0000313" key="1">
    <source>
        <dbReference type="EMBL" id="QRC95881.1"/>
    </source>
</evidence>
<evidence type="ECO:0000313" key="2">
    <source>
        <dbReference type="Proteomes" id="UP000663193"/>
    </source>
</evidence>
<accession>A0A7U2I125</accession>
<sequence length="136" mass="15568">MAQAQHVKVDCADQLLSFLHVLVQLADPLLEGGHLGTLQPRTICQVQYQQRQLWPMIPGTQLKQKLRISIRLQLISANSQSSLHEDEVRGRKWFSDIHKCKVFATSKGRHKCLIARESEKHDVYLLVGQLRSCFVV</sequence>